<dbReference type="PANTHER" id="PTHR42673:SF4">
    <property type="entry name" value="MALEYLACETOACETATE ISOMERASE"/>
    <property type="match status" value="1"/>
</dbReference>
<accession>A0ABR9ED39</accession>
<protein>
    <submittedName>
        <fullName evidence="2">Glutathione S-transferase</fullName>
    </submittedName>
</protein>
<dbReference type="EMBL" id="AQGV01000012">
    <property type="protein sequence ID" value="MBE0368910.1"/>
    <property type="molecule type" value="Genomic_DNA"/>
</dbReference>
<dbReference type="SFLD" id="SFLDS00019">
    <property type="entry name" value="Glutathione_Transferase_(cytos"/>
    <property type="match status" value="1"/>
</dbReference>
<organism evidence="2 3">
    <name type="scientific">Pseudoalteromonas aurantia 208</name>
    <dbReference type="NCBI Taxonomy" id="1314867"/>
    <lineage>
        <taxon>Bacteria</taxon>
        <taxon>Pseudomonadati</taxon>
        <taxon>Pseudomonadota</taxon>
        <taxon>Gammaproteobacteria</taxon>
        <taxon>Alteromonadales</taxon>
        <taxon>Pseudoalteromonadaceae</taxon>
        <taxon>Pseudoalteromonas</taxon>
    </lineage>
</organism>
<dbReference type="CDD" id="cd03194">
    <property type="entry name" value="GST_C_3"/>
    <property type="match status" value="1"/>
</dbReference>
<dbReference type="Pfam" id="PF13409">
    <property type="entry name" value="GST_N_2"/>
    <property type="match status" value="1"/>
</dbReference>
<dbReference type="InterPro" id="IPR036249">
    <property type="entry name" value="Thioredoxin-like_sf"/>
</dbReference>
<dbReference type="PANTHER" id="PTHR42673">
    <property type="entry name" value="MALEYLACETOACETATE ISOMERASE"/>
    <property type="match status" value="1"/>
</dbReference>
<reference evidence="2 3" key="1">
    <citation type="submission" date="2015-03" db="EMBL/GenBank/DDBJ databases">
        <title>Genome sequence of Pseudoalteromonas aurantia.</title>
        <authorList>
            <person name="Xie B.-B."/>
            <person name="Rong J.-C."/>
            <person name="Qin Q.-L."/>
            <person name="Zhang Y.-Z."/>
        </authorList>
    </citation>
    <scope>NUCLEOTIDE SEQUENCE [LARGE SCALE GENOMIC DNA]</scope>
    <source>
        <strain evidence="2 3">208</strain>
    </source>
</reference>
<dbReference type="InterPro" id="IPR040079">
    <property type="entry name" value="Glutathione_S-Trfase"/>
</dbReference>
<dbReference type="Gene3D" id="3.40.30.10">
    <property type="entry name" value="Glutaredoxin"/>
    <property type="match status" value="1"/>
</dbReference>
<evidence type="ECO:0000313" key="3">
    <source>
        <dbReference type="Proteomes" id="UP000615755"/>
    </source>
</evidence>
<evidence type="ECO:0000313" key="2">
    <source>
        <dbReference type="EMBL" id="MBE0368910.1"/>
    </source>
</evidence>
<sequence>MLAKSGIDFNEVQLVLDTPEFYQRLESVTPTLKVPTLVDDSTVVWDSLAICEYINDAYSLGKYWPTNTAQRAKARAIACEMHSGFNGVRNEMPMNIRAKRCVVLSEQVKQDIARIEQIWSEQYNEYAAQGGWLFGQWSIADAMFAPVVLRFKTYGITVNSAATNYMEQVLNCPVLQRWVEEALMETDIVAIDEAGEERE</sequence>
<comment type="caution">
    <text evidence="2">The sequence shown here is derived from an EMBL/GenBank/DDBJ whole genome shotgun (WGS) entry which is preliminary data.</text>
</comment>
<dbReference type="InterPro" id="IPR036282">
    <property type="entry name" value="Glutathione-S-Trfase_C_sf"/>
</dbReference>
<proteinExistence type="predicted"/>
<evidence type="ECO:0000259" key="1">
    <source>
        <dbReference type="PROSITE" id="PS50404"/>
    </source>
</evidence>
<dbReference type="SUPFAM" id="SSF52833">
    <property type="entry name" value="Thioredoxin-like"/>
    <property type="match status" value="1"/>
</dbReference>
<keyword evidence="3" id="KW-1185">Reference proteome</keyword>
<name>A0ABR9ED39_9GAMM</name>
<dbReference type="InterPro" id="IPR004045">
    <property type="entry name" value="Glutathione_S-Trfase_N"/>
</dbReference>
<gene>
    <name evidence="2" type="primary">gst</name>
    <name evidence="2" type="ORF">PAUR_a2640</name>
</gene>
<feature type="domain" description="GST N-terminal" evidence="1">
    <location>
        <begin position="1"/>
        <end position="62"/>
    </location>
</feature>
<dbReference type="Pfam" id="PF13410">
    <property type="entry name" value="GST_C_2"/>
    <property type="match status" value="1"/>
</dbReference>
<dbReference type="PROSITE" id="PS50404">
    <property type="entry name" value="GST_NTER"/>
    <property type="match status" value="1"/>
</dbReference>
<dbReference type="Proteomes" id="UP000615755">
    <property type="component" value="Unassembled WGS sequence"/>
</dbReference>
<dbReference type="Gene3D" id="1.20.1050.10">
    <property type="match status" value="1"/>
</dbReference>
<dbReference type="SUPFAM" id="SSF47616">
    <property type="entry name" value="GST C-terminal domain-like"/>
    <property type="match status" value="1"/>
</dbReference>